<organism evidence="2 3">
    <name type="scientific">Gossypium hirsutum</name>
    <name type="common">Upland cotton</name>
    <name type="synonym">Gossypium mexicanum</name>
    <dbReference type="NCBI Taxonomy" id="3635"/>
    <lineage>
        <taxon>Eukaryota</taxon>
        <taxon>Viridiplantae</taxon>
        <taxon>Streptophyta</taxon>
        <taxon>Embryophyta</taxon>
        <taxon>Tracheophyta</taxon>
        <taxon>Spermatophyta</taxon>
        <taxon>Magnoliopsida</taxon>
        <taxon>eudicotyledons</taxon>
        <taxon>Gunneridae</taxon>
        <taxon>Pentapetalae</taxon>
        <taxon>rosids</taxon>
        <taxon>malvids</taxon>
        <taxon>Malvales</taxon>
        <taxon>Malvaceae</taxon>
        <taxon>Malvoideae</taxon>
        <taxon>Gossypium</taxon>
    </lineage>
</organism>
<dbReference type="PANTHER" id="PTHR15503">
    <property type="entry name" value="LDOC1 RELATED"/>
    <property type="match status" value="1"/>
</dbReference>
<feature type="compositionally biased region" description="Polar residues" evidence="1">
    <location>
        <begin position="148"/>
        <end position="161"/>
    </location>
</feature>
<gene>
    <name evidence="3" type="primary">LOC107947778</name>
</gene>
<proteinExistence type="predicted"/>
<dbReference type="SMR" id="A0A1U8NFM3"/>
<dbReference type="KEGG" id="ghi:107947778"/>
<evidence type="ECO:0000313" key="2">
    <source>
        <dbReference type="Proteomes" id="UP000818029"/>
    </source>
</evidence>
<name>A0A1U8NFM3_GOSHI</name>
<dbReference type="Gene3D" id="2.40.70.10">
    <property type="entry name" value="Acid Proteases"/>
    <property type="match status" value="1"/>
</dbReference>
<dbReference type="InterPro" id="IPR032567">
    <property type="entry name" value="RTL1-rel"/>
</dbReference>
<dbReference type="RefSeq" id="XP_016737792.1">
    <property type="nucleotide sequence ID" value="XM_016882303.1"/>
</dbReference>
<feature type="compositionally biased region" description="Basic and acidic residues" evidence="1">
    <location>
        <begin position="113"/>
        <end position="123"/>
    </location>
</feature>
<reference evidence="3" key="2">
    <citation type="submission" date="2025-08" db="UniProtKB">
        <authorList>
            <consortium name="RefSeq"/>
        </authorList>
    </citation>
    <scope>IDENTIFICATION</scope>
</reference>
<dbReference type="GeneID" id="107947778"/>
<keyword evidence="2" id="KW-1185">Reference proteome</keyword>
<protein>
    <recommendedName>
        <fullName evidence="4">Gag-Pol polyprotein</fullName>
    </recommendedName>
</protein>
<accession>A0A1U8NFM3</accession>
<feature type="region of interest" description="Disordered" evidence="1">
    <location>
        <begin position="71"/>
        <end position="126"/>
    </location>
</feature>
<reference evidence="2" key="1">
    <citation type="journal article" date="2020" name="Nat. Genet.">
        <title>Genomic diversifications of five Gossypium allopolyploid species and their impact on cotton improvement.</title>
        <authorList>
            <person name="Chen Z.J."/>
            <person name="Sreedasyam A."/>
            <person name="Ando A."/>
            <person name="Song Q."/>
            <person name="De Santiago L.M."/>
            <person name="Hulse-Kemp A.M."/>
            <person name="Ding M."/>
            <person name="Ye W."/>
            <person name="Kirkbride R.C."/>
            <person name="Jenkins J."/>
            <person name="Plott C."/>
            <person name="Lovell J."/>
            <person name="Lin Y.M."/>
            <person name="Vaughn R."/>
            <person name="Liu B."/>
            <person name="Simpson S."/>
            <person name="Scheffler B.E."/>
            <person name="Wen L."/>
            <person name="Saski C.A."/>
            <person name="Grover C.E."/>
            <person name="Hu G."/>
            <person name="Conover J.L."/>
            <person name="Carlson J.W."/>
            <person name="Shu S."/>
            <person name="Boston L.B."/>
            <person name="Williams M."/>
            <person name="Peterson D.G."/>
            <person name="McGee K."/>
            <person name="Jones D.C."/>
            <person name="Wendel J.F."/>
            <person name="Stelly D.M."/>
            <person name="Grimwood J."/>
            <person name="Schmutz J."/>
        </authorList>
    </citation>
    <scope>NUCLEOTIDE SEQUENCE [LARGE SCALE GENOMIC DNA]</scope>
    <source>
        <strain evidence="2">cv. TM-1</strain>
    </source>
</reference>
<dbReference type="InterPro" id="IPR021109">
    <property type="entry name" value="Peptidase_aspartic_dom_sf"/>
</dbReference>
<evidence type="ECO:0000256" key="1">
    <source>
        <dbReference type="SAM" id="MobiDB-lite"/>
    </source>
</evidence>
<evidence type="ECO:0000313" key="3">
    <source>
        <dbReference type="RefSeq" id="XP_016737792.1"/>
    </source>
</evidence>
<dbReference type="PANTHER" id="PTHR15503:SF45">
    <property type="entry name" value="RNA-DIRECTED DNA POLYMERASE HOMOLOG"/>
    <property type="match status" value="1"/>
</dbReference>
<dbReference type="Proteomes" id="UP000818029">
    <property type="component" value="Chromosome A04"/>
</dbReference>
<dbReference type="AlphaFoldDB" id="A0A1U8NFM3"/>
<feature type="compositionally biased region" description="Basic and acidic residues" evidence="1">
    <location>
        <begin position="172"/>
        <end position="184"/>
    </location>
</feature>
<dbReference type="PaxDb" id="3635-A0A1U8NFM3"/>
<evidence type="ECO:0008006" key="4">
    <source>
        <dbReference type="Google" id="ProtNLM"/>
    </source>
</evidence>
<sequence length="343" mass="39252">MTVIEYEREFVRLSKYAQECVSSEAKMRRRFEDRLNEDIRLSMGVLELKEFLVLINRACKAEELIKEKKKIDAETRDARKRHSSESFPSQSKKSRDVYSRSHVSAGHSYRDHKKQESDSKSRDTSVASVDHFIKDCLEMNGKEKFQSARPSGTNSKESPQKNVGIGASSKNVMRDTTRRSEARTPTRTYAIRAREDTSSPDVITVRGYCLSADLMLLPFNEFDVILGMEWLTLHDAVINCRQKVIKLKCENGETLWVKSNEPKNFPIVISSKFAQKCLRKGCEAYLAIIMNTKESELKVEIVPVVCEYADVFQEELSELPPNREIEFGIELMLGTTPISIAPY</sequence>
<dbReference type="Pfam" id="PF08284">
    <property type="entry name" value="RVP_2"/>
    <property type="match status" value="1"/>
</dbReference>
<feature type="region of interest" description="Disordered" evidence="1">
    <location>
        <begin position="144"/>
        <end position="185"/>
    </location>
</feature>